<dbReference type="InterPro" id="IPR001623">
    <property type="entry name" value="DnaJ_domain"/>
</dbReference>
<protein>
    <recommendedName>
        <fullName evidence="2">DnaJ homolog subfamily C member 16</fullName>
    </recommendedName>
    <alternativeName>
        <fullName evidence="5">Endoplasmic reticulum DNA J domain-containing protein 8</fullName>
    </alternativeName>
</protein>
<dbReference type="InterPro" id="IPR036869">
    <property type="entry name" value="J_dom_sf"/>
</dbReference>
<comment type="caution">
    <text evidence="11">The sequence shown here is derived from an EMBL/GenBank/DDBJ whole genome shotgun (WGS) entry which is preliminary data.</text>
</comment>
<dbReference type="Pfam" id="PF00226">
    <property type="entry name" value="DnaJ"/>
    <property type="match status" value="1"/>
</dbReference>
<evidence type="ECO:0000256" key="3">
    <source>
        <dbReference type="ARBA" id="ARBA00023006"/>
    </source>
</evidence>
<keyword evidence="3" id="KW-0072">Autophagy</keyword>
<dbReference type="GO" id="GO:0006914">
    <property type="term" value="P:autophagy"/>
    <property type="evidence" value="ECO:0007669"/>
    <property type="project" value="UniProtKB-KW"/>
</dbReference>
<evidence type="ECO:0000259" key="9">
    <source>
        <dbReference type="PROSITE" id="PS50076"/>
    </source>
</evidence>
<evidence type="ECO:0000313" key="11">
    <source>
        <dbReference type="EMBL" id="KAL1525803.1"/>
    </source>
</evidence>
<dbReference type="SMART" id="SM00271">
    <property type="entry name" value="DnaJ"/>
    <property type="match status" value="1"/>
</dbReference>
<sequence>MARASARILRLLVLTTLPAALLALDYYRELGVGRRASQADIKAAYRELAKKFHPDKNKDASAQSRFQRIALAYETLSDPDKRRQYDMHGEDYANLERQQKQQRTHFGNDFFDPFNSYRRRPQSAPLFSSTTWLSSESYRDLVEEASDSWLVLFYHDWSEPCKDFMTRWEALAQKLPPMVQLGRVSIDHNFGLAQRFRSFVRCRTNAFFMECNVPALVLITPDSDGTMEVQSYKGAMAAENIYEWVKRVLPDSRHLVQQLTASEQSIVRFLKPSWASASARRVARLAEQERGRQRSKAVIFSARAIGDSLLARHLASELQGVLTMGAIRVDGGLHTETAAAKLARSIGVAELPTIAVWPDGLDSGQQLHDVKPELITLGSNPDAEQRAALLERVAAAAAPSIPLLSATNFHSHCAASAWDDEPRVCVLLVVPLHEGAWPAAAARLYDVMKAAAAAAEWPRAVRFAWVDAERQGAFAGFVLGKQRREGERQPAEVSLVALKPRDGGSGLRHLSTSAFPSAKLPELHAAELLQWAVELPLAPRTAWRQLKGDVPPLLSDTPPRLAARMYVWFVTWGWVLLLLAVCGAGGVAYFWPQLKAALDAALAGRAAARGAAEGRARAESDASASSSAAGPPPPQRQPSGGAAGLLTLNASNMEEVLGAASHTLVFVINAGLVDRGTIQSLAGQLKNDGQYSGWTFAFLDYSAEKQRSTKPAKMSSLLAQVGNCPCAVIRRGQKVALYTGAAHAGLVEHWLEALKMGEVPWAPLEDMD</sequence>
<feature type="chain" id="PRO_5044225290" description="DnaJ homolog subfamily C member 16" evidence="8">
    <location>
        <begin position="24"/>
        <end position="768"/>
    </location>
</feature>
<feature type="domain" description="Thioredoxin" evidence="10">
    <location>
        <begin position="118"/>
        <end position="250"/>
    </location>
</feature>
<proteinExistence type="predicted"/>
<dbReference type="EMBL" id="JBGBPQ010000004">
    <property type="protein sequence ID" value="KAL1525803.1"/>
    <property type="molecule type" value="Genomic_DNA"/>
</dbReference>
<evidence type="ECO:0000256" key="8">
    <source>
        <dbReference type="SAM" id="SignalP"/>
    </source>
</evidence>
<dbReference type="SUPFAM" id="SSF46565">
    <property type="entry name" value="Chaperone J-domain"/>
    <property type="match status" value="1"/>
</dbReference>
<dbReference type="Proteomes" id="UP001515480">
    <property type="component" value="Unassembled WGS sequence"/>
</dbReference>
<evidence type="ECO:0000256" key="1">
    <source>
        <dbReference type="ARBA" id="ARBA00004163"/>
    </source>
</evidence>
<dbReference type="InterPro" id="IPR013766">
    <property type="entry name" value="Thioredoxin_domain"/>
</dbReference>
<dbReference type="AlphaFoldDB" id="A0AB34JXY8"/>
<feature type="region of interest" description="Disordered" evidence="6">
    <location>
        <begin position="614"/>
        <end position="644"/>
    </location>
</feature>
<evidence type="ECO:0000256" key="6">
    <source>
        <dbReference type="SAM" id="MobiDB-lite"/>
    </source>
</evidence>
<feature type="domain" description="J" evidence="9">
    <location>
        <begin position="25"/>
        <end position="89"/>
    </location>
</feature>
<dbReference type="InterPro" id="IPR018253">
    <property type="entry name" value="DnaJ_domain_CS"/>
</dbReference>
<keyword evidence="7" id="KW-1133">Transmembrane helix</keyword>
<accession>A0AB34JXY8</accession>
<evidence type="ECO:0000313" key="12">
    <source>
        <dbReference type="Proteomes" id="UP001515480"/>
    </source>
</evidence>
<dbReference type="Pfam" id="PF00085">
    <property type="entry name" value="Thioredoxin"/>
    <property type="match status" value="1"/>
</dbReference>
<name>A0AB34JXY8_PRYPA</name>
<dbReference type="PANTHER" id="PTHR44303">
    <property type="entry name" value="DNAJ HOMOLOG SUBFAMILY C MEMBER 16"/>
    <property type="match status" value="1"/>
</dbReference>
<dbReference type="Gene3D" id="1.10.287.110">
    <property type="entry name" value="DnaJ domain"/>
    <property type="match status" value="1"/>
</dbReference>
<dbReference type="GO" id="GO:0005789">
    <property type="term" value="C:endoplasmic reticulum membrane"/>
    <property type="evidence" value="ECO:0007669"/>
    <property type="project" value="UniProtKB-SubCell"/>
</dbReference>
<evidence type="ECO:0000259" key="10">
    <source>
        <dbReference type="PROSITE" id="PS51352"/>
    </source>
</evidence>
<dbReference type="PROSITE" id="PS51352">
    <property type="entry name" value="THIOREDOXIN_2"/>
    <property type="match status" value="1"/>
</dbReference>
<dbReference type="Gene3D" id="3.40.30.10">
    <property type="entry name" value="Glutaredoxin"/>
    <property type="match status" value="1"/>
</dbReference>
<keyword evidence="12" id="KW-1185">Reference proteome</keyword>
<comment type="function">
    <text evidence="4">Plays an important role in regulating the size of autophagosomes during the formation process.</text>
</comment>
<comment type="subcellular location">
    <subcellularLocation>
        <location evidence="1">Endoplasmic reticulum membrane</location>
        <topology evidence="1">Single-pass type IV membrane protein</topology>
    </subcellularLocation>
</comment>
<dbReference type="PROSITE" id="PS00636">
    <property type="entry name" value="DNAJ_1"/>
    <property type="match status" value="1"/>
</dbReference>
<reference evidence="11 12" key="1">
    <citation type="journal article" date="2024" name="Science">
        <title>Giant polyketide synthase enzymes in the biosynthesis of giant marine polyether toxins.</title>
        <authorList>
            <person name="Fallon T.R."/>
            <person name="Shende V.V."/>
            <person name="Wierzbicki I.H."/>
            <person name="Pendleton A.L."/>
            <person name="Watervoot N.F."/>
            <person name="Auber R.P."/>
            <person name="Gonzalez D.J."/>
            <person name="Wisecaver J.H."/>
            <person name="Moore B.S."/>
        </authorList>
    </citation>
    <scope>NUCLEOTIDE SEQUENCE [LARGE SCALE GENOMIC DNA]</scope>
    <source>
        <strain evidence="11 12">12B1</strain>
    </source>
</reference>
<feature type="transmembrane region" description="Helical" evidence="7">
    <location>
        <begin position="565"/>
        <end position="591"/>
    </location>
</feature>
<dbReference type="PRINTS" id="PR00625">
    <property type="entry name" value="JDOMAIN"/>
</dbReference>
<organism evidence="11 12">
    <name type="scientific">Prymnesium parvum</name>
    <name type="common">Toxic golden alga</name>
    <dbReference type="NCBI Taxonomy" id="97485"/>
    <lineage>
        <taxon>Eukaryota</taxon>
        <taxon>Haptista</taxon>
        <taxon>Haptophyta</taxon>
        <taxon>Prymnesiophyceae</taxon>
        <taxon>Prymnesiales</taxon>
        <taxon>Prymnesiaceae</taxon>
        <taxon>Prymnesium</taxon>
    </lineage>
</organism>
<dbReference type="CDD" id="cd06257">
    <property type="entry name" value="DnaJ"/>
    <property type="match status" value="1"/>
</dbReference>
<keyword evidence="7" id="KW-0472">Membrane</keyword>
<dbReference type="CDD" id="cd02961">
    <property type="entry name" value="PDI_a_family"/>
    <property type="match status" value="1"/>
</dbReference>
<dbReference type="InterPro" id="IPR052448">
    <property type="entry name" value="DnaJ_C16_autophagy_reg"/>
</dbReference>
<dbReference type="PANTHER" id="PTHR44303:SF2">
    <property type="entry name" value="DNAJ HOMOLOG SUBFAMILY C MEMBER 16"/>
    <property type="match status" value="1"/>
</dbReference>
<evidence type="ECO:0000256" key="2">
    <source>
        <dbReference type="ARBA" id="ARBA00020921"/>
    </source>
</evidence>
<feature type="signal peptide" evidence="8">
    <location>
        <begin position="1"/>
        <end position="23"/>
    </location>
</feature>
<evidence type="ECO:0000256" key="5">
    <source>
        <dbReference type="ARBA" id="ARBA00035043"/>
    </source>
</evidence>
<dbReference type="SUPFAM" id="SSF52833">
    <property type="entry name" value="Thioredoxin-like"/>
    <property type="match status" value="1"/>
</dbReference>
<keyword evidence="8" id="KW-0732">Signal</keyword>
<keyword evidence="7" id="KW-0812">Transmembrane</keyword>
<dbReference type="PROSITE" id="PS50076">
    <property type="entry name" value="DNAJ_2"/>
    <property type="match status" value="1"/>
</dbReference>
<evidence type="ECO:0000256" key="7">
    <source>
        <dbReference type="SAM" id="Phobius"/>
    </source>
</evidence>
<gene>
    <name evidence="11" type="ORF">AB1Y20_020643</name>
</gene>
<evidence type="ECO:0000256" key="4">
    <source>
        <dbReference type="ARBA" id="ARBA00035002"/>
    </source>
</evidence>
<dbReference type="InterPro" id="IPR036249">
    <property type="entry name" value="Thioredoxin-like_sf"/>
</dbReference>